<evidence type="ECO:0000256" key="7">
    <source>
        <dbReference type="PIRSR" id="PIRSR600223-1"/>
    </source>
</evidence>
<sequence>MAQIMPIIFIAILYGVWKMLDLMQLPNTISILLVALVFICGSFWSFYKFSAGPRRKLAINRKEKQLNRPLTEEEKSEIQPPSLIGDFLASLFGVLLFVTVLRSFIFEPFQIPSGSMEPTLRVGDFLVVNKFSYGIKDPIWQNTLIEIGHPQRGDVIVFKAPKQPHIDYIKRVIGVGGDKIKYDSKTQQLTVTHADGQQNVFTYSDAKANAEFFYHGEMQMERTEKGDITHQILNNPYPFNYEPYLFSQDGQMAGEWTVPAGHYFVMGDNRDNSEDSRFWGFVPEQNIVGKATFVWLSLDKKANELPTGLRFSRMFSAIK</sequence>
<dbReference type="PANTHER" id="PTHR43390:SF1">
    <property type="entry name" value="CHLOROPLAST PROCESSING PEPTIDASE"/>
    <property type="match status" value="1"/>
</dbReference>
<keyword evidence="8" id="KW-0472">Membrane</keyword>
<keyword evidence="5 8" id="KW-0645">Protease</keyword>
<feature type="domain" description="Peptidase S26" evidence="10">
    <location>
        <begin position="86"/>
        <end position="295"/>
    </location>
</feature>
<evidence type="ECO:0000313" key="12">
    <source>
        <dbReference type="Proteomes" id="UP000060132"/>
    </source>
</evidence>
<dbReference type="PROSITE" id="PS00761">
    <property type="entry name" value="SPASE_I_3"/>
    <property type="match status" value="1"/>
</dbReference>
<dbReference type="GO" id="GO:0016020">
    <property type="term" value="C:membrane"/>
    <property type="evidence" value="ECO:0007669"/>
    <property type="project" value="UniProtKB-SubCell"/>
</dbReference>
<organism evidence="11 12">
    <name type="scientific">Haemophilus ducreyi</name>
    <dbReference type="NCBI Taxonomy" id="730"/>
    <lineage>
        <taxon>Bacteria</taxon>
        <taxon>Pseudomonadati</taxon>
        <taxon>Pseudomonadota</taxon>
        <taxon>Gammaproteobacteria</taxon>
        <taxon>Pasteurellales</taxon>
        <taxon>Pasteurellaceae</taxon>
        <taxon>Haemophilus</taxon>
    </lineage>
</organism>
<dbReference type="PANTHER" id="PTHR43390">
    <property type="entry name" value="SIGNAL PEPTIDASE I"/>
    <property type="match status" value="1"/>
</dbReference>
<dbReference type="Proteomes" id="UP000060132">
    <property type="component" value="Chromosome"/>
</dbReference>
<feature type="transmembrane region" description="Helical" evidence="8">
    <location>
        <begin position="83"/>
        <end position="105"/>
    </location>
</feature>
<dbReference type="EC" id="3.4.21.89" evidence="3 8"/>
<dbReference type="GO" id="GO:0009003">
    <property type="term" value="F:signal peptidase activity"/>
    <property type="evidence" value="ECO:0007669"/>
    <property type="project" value="UniProtKB-EC"/>
</dbReference>
<dbReference type="InterPro" id="IPR019756">
    <property type="entry name" value="Pept_S26A_signal_pept_1_Ser-AS"/>
</dbReference>
<dbReference type="Gene3D" id="2.10.109.10">
    <property type="entry name" value="Umud Fragment, subunit A"/>
    <property type="match status" value="1"/>
</dbReference>
<dbReference type="NCBIfam" id="TIGR02227">
    <property type="entry name" value="sigpep_I_bact"/>
    <property type="match status" value="1"/>
</dbReference>
<dbReference type="PRINTS" id="PR00727">
    <property type="entry name" value="LEADERPTASE"/>
</dbReference>
<comment type="subcellular location">
    <subcellularLocation>
        <location evidence="9">Membrane</location>
        <topology evidence="9">Multi-pass membrane protein</topology>
    </subcellularLocation>
</comment>
<dbReference type="AlphaFoldDB" id="A0AAC8UDB4"/>
<evidence type="ECO:0000256" key="6">
    <source>
        <dbReference type="ARBA" id="ARBA00022801"/>
    </source>
</evidence>
<evidence type="ECO:0000256" key="3">
    <source>
        <dbReference type="ARBA" id="ARBA00013208"/>
    </source>
</evidence>
<dbReference type="EMBL" id="CP011219">
    <property type="protein sequence ID" value="AKO32717.1"/>
    <property type="molecule type" value="Genomic_DNA"/>
</dbReference>
<dbReference type="InterPro" id="IPR000223">
    <property type="entry name" value="Pept_S26A_signal_pept_1"/>
</dbReference>
<evidence type="ECO:0000313" key="11">
    <source>
        <dbReference type="EMBL" id="AKO32717.1"/>
    </source>
</evidence>
<evidence type="ECO:0000256" key="5">
    <source>
        <dbReference type="ARBA" id="ARBA00022670"/>
    </source>
</evidence>
<dbReference type="SUPFAM" id="SSF51306">
    <property type="entry name" value="LexA/Signal peptidase"/>
    <property type="match status" value="1"/>
</dbReference>
<keyword evidence="8" id="KW-1133">Transmembrane helix</keyword>
<comment type="similarity">
    <text evidence="2 9">Belongs to the peptidase S26 family.</text>
</comment>
<dbReference type="OMA" id="FKWAPAR"/>
<evidence type="ECO:0000256" key="8">
    <source>
        <dbReference type="RuleBase" id="RU003993"/>
    </source>
</evidence>
<keyword evidence="6 8" id="KW-0378">Hydrolase</keyword>
<evidence type="ECO:0000256" key="4">
    <source>
        <dbReference type="ARBA" id="ARBA00019232"/>
    </source>
</evidence>
<dbReference type="PROSITE" id="PS00760">
    <property type="entry name" value="SPASE_I_2"/>
    <property type="match status" value="1"/>
</dbReference>
<name>A0AAC8UDB4_HAEDC</name>
<dbReference type="InterPro" id="IPR019757">
    <property type="entry name" value="Pept_S26A_signal_pept_1_Lys-AS"/>
</dbReference>
<dbReference type="Pfam" id="PF10502">
    <property type="entry name" value="Peptidase_S26"/>
    <property type="match status" value="1"/>
</dbReference>
<dbReference type="GO" id="GO:0004252">
    <property type="term" value="F:serine-type endopeptidase activity"/>
    <property type="evidence" value="ECO:0007669"/>
    <property type="project" value="InterPro"/>
</dbReference>
<feature type="transmembrane region" description="Helical" evidence="8">
    <location>
        <begin position="29"/>
        <end position="47"/>
    </location>
</feature>
<proteinExistence type="inferred from homology"/>
<dbReference type="InterPro" id="IPR019533">
    <property type="entry name" value="Peptidase_S26"/>
</dbReference>
<dbReference type="CDD" id="cd06530">
    <property type="entry name" value="S26_SPase_I"/>
    <property type="match status" value="1"/>
</dbReference>
<dbReference type="RefSeq" id="WP_010945417.1">
    <property type="nucleotide sequence ID" value="NZ_CP011218.1"/>
</dbReference>
<protein>
    <recommendedName>
        <fullName evidence="4 8">Signal peptidase I</fullName>
        <ecNumber evidence="3 8">3.4.21.89</ecNumber>
    </recommendedName>
</protein>
<evidence type="ECO:0000256" key="1">
    <source>
        <dbReference type="ARBA" id="ARBA00000677"/>
    </source>
</evidence>
<feature type="active site" evidence="7">
    <location>
        <position position="115"/>
    </location>
</feature>
<dbReference type="InterPro" id="IPR019758">
    <property type="entry name" value="Pept_S26A_signal_pept_1_CS"/>
</dbReference>
<dbReference type="PROSITE" id="PS00501">
    <property type="entry name" value="SPASE_I_1"/>
    <property type="match status" value="1"/>
</dbReference>
<keyword evidence="8" id="KW-0812">Transmembrane</keyword>
<evidence type="ECO:0000256" key="2">
    <source>
        <dbReference type="ARBA" id="ARBA00009370"/>
    </source>
</evidence>
<evidence type="ECO:0000259" key="10">
    <source>
        <dbReference type="Pfam" id="PF10502"/>
    </source>
</evidence>
<feature type="active site" evidence="7">
    <location>
        <position position="170"/>
    </location>
</feature>
<comment type="catalytic activity">
    <reaction evidence="1 8">
        <text>Cleavage of hydrophobic, N-terminal signal or leader sequences from secreted and periplasmic proteins.</text>
        <dbReference type="EC" id="3.4.21.89"/>
    </reaction>
</comment>
<accession>A0AAC8UDB4</accession>
<dbReference type="GO" id="GO:0006465">
    <property type="term" value="P:signal peptide processing"/>
    <property type="evidence" value="ECO:0007669"/>
    <property type="project" value="InterPro"/>
</dbReference>
<gene>
    <name evidence="11" type="ORF">RZ57_06195</name>
</gene>
<evidence type="ECO:0000256" key="9">
    <source>
        <dbReference type="RuleBase" id="RU362042"/>
    </source>
</evidence>
<feature type="transmembrane region" description="Helical" evidence="8">
    <location>
        <begin position="7"/>
        <end position="23"/>
    </location>
</feature>
<dbReference type="InterPro" id="IPR036286">
    <property type="entry name" value="LexA/Signal_pep-like_sf"/>
</dbReference>
<reference evidence="11 12" key="1">
    <citation type="journal article" date="2015" name="PLoS Negl. Trop. Dis.">
        <title>Haemophilus ducreyi Cutaneous Ulcer Strains Are Nearly Identical to Class I Genital Ulcer Strains.</title>
        <authorList>
            <person name="Gangaiah D."/>
            <person name="Webb K.M."/>
            <person name="Humphreys T.L."/>
            <person name="Fortney K.R."/>
            <person name="Toh E."/>
            <person name="Tai A."/>
            <person name="Katz S.S."/>
            <person name="Pillay A."/>
            <person name="Chen C.Y."/>
            <person name="Roberts S.A."/>
            <person name="Munson R.S.Jr."/>
            <person name="Spinola S.M."/>
        </authorList>
    </citation>
    <scope>NUCLEOTIDE SEQUENCE [LARGE SCALE GENOMIC DNA]</scope>
    <source>
        <strain evidence="12">CLU2</strain>
    </source>
</reference>